<dbReference type="Gene3D" id="3.40.50.720">
    <property type="entry name" value="NAD(P)-binding Rossmann-like Domain"/>
    <property type="match status" value="1"/>
</dbReference>
<dbReference type="SUPFAM" id="SSF51735">
    <property type="entry name" value="NAD(P)-binding Rossmann-fold domains"/>
    <property type="match status" value="1"/>
</dbReference>
<protein>
    <recommendedName>
        <fullName evidence="1">CoA-binding domain-containing protein</fullName>
    </recommendedName>
</protein>
<dbReference type="OrthoDB" id="9804695at2"/>
<dbReference type="InterPro" id="IPR036291">
    <property type="entry name" value="NAD(P)-bd_dom_sf"/>
</dbReference>
<name>A0A238WNS2_9PSEU</name>
<gene>
    <name evidence="2" type="ORF">SAMN06265360_10723</name>
</gene>
<sequence length="143" mass="15493">MRDDTTPWADPDTIRSVLTECHTWAIVGLGDNPDRPAYGVASFLLRHGKHVVPVHPSAASVHGERGYASLADIPFPVDCVDVFRNSAAAGAFADEAVRIGARAVWFQLGVVDEAAFRRTTEAGLSMVMDRCPAIEWPRHRAAG</sequence>
<dbReference type="Proteomes" id="UP000198348">
    <property type="component" value="Unassembled WGS sequence"/>
</dbReference>
<proteinExistence type="predicted"/>
<evidence type="ECO:0000313" key="3">
    <source>
        <dbReference type="Proteomes" id="UP000198348"/>
    </source>
</evidence>
<accession>A0A238WNS2</accession>
<keyword evidence="3" id="KW-1185">Reference proteome</keyword>
<organism evidence="2 3">
    <name type="scientific">Haloechinothrix alba</name>
    <dbReference type="NCBI Taxonomy" id="664784"/>
    <lineage>
        <taxon>Bacteria</taxon>
        <taxon>Bacillati</taxon>
        <taxon>Actinomycetota</taxon>
        <taxon>Actinomycetes</taxon>
        <taxon>Pseudonocardiales</taxon>
        <taxon>Pseudonocardiaceae</taxon>
        <taxon>Haloechinothrix</taxon>
    </lineage>
</organism>
<dbReference type="AlphaFoldDB" id="A0A238WNS2"/>
<dbReference type="PANTHER" id="PTHR33303">
    <property type="entry name" value="CYTOPLASMIC PROTEIN-RELATED"/>
    <property type="match status" value="1"/>
</dbReference>
<evidence type="ECO:0000313" key="2">
    <source>
        <dbReference type="EMBL" id="SNR48068.1"/>
    </source>
</evidence>
<reference evidence="3" key="1">
    <citation type="submission" date="2017-06" db="EMBL/GenBank/DDBJ databases">
        <authorList>
            <person name="Varghese N."/>
            <person name="Submissions S."/>
        </authorList>
    </citation>
    <scope>NUCLEOTIDE SEQUENCE [LARGE SCALE GENOMIC DNA]</scope>
    <source>
        <strain evidence="3">DSM 45207</strain>
    </source>
</reference>
<dbReference type="EMBL" id="FZNW01000007">
    <property type="protein sequence ID" value="SNR48068.1"/>
    <property type="molecule type" value="Genomic_DNA"/>
</dbReference>
<dbReference type="Pfam" id="PF13380">
    <property type="entry name" value="CoA_binding_2"/>
    <property type="match status" value="1"/>
</dbReference>
<feature type="domain" description="CoA-binding" evidence="1">
    <location>
        <begin position="18"/>
        <end position="110"/>
    </location>
</feature>
<dbReference type="PANTHER" id="PTHR33303:SF2">
    <property type="entry name" value="COA-BINDING DOMAIN-CONTAINING PROTEIN"/>
    <property type="match status" value="1"/>
</dbReference>
<dbReference type="InterPro" id="IPR003781">
    <property type="entry name" value="CoA-bd"/>
</dbReference>
<dbReference type="RefSeq" id="WP_089300866.1">
    <property type="nucleotide sequence ID" value="NZ_FZNW01000007.1"/>
</dbReference>
<evidence type="ECO:0000259" key="1">
    <source>
        <dbReference type="SMART" id="SM00881"/>
    </source>
</evidence>
<dbReference type="SMART" id="SM00881">
    <property type="entry name" value="CoA_binding"/>
    <property type="match status" value="1"/>
</dbReference>